<organism evidence="2 3">
    <name type="scientific">Lentinula edodes</name>
    <name type="common">Shiitake mushroom</name>
    <name type="synonym">Lentinus edodes</name>
    <dbReference type="NCBI Taxonomy" id="5353"/>
    <lineage>
        <taxon>Eukaryota</taxon>
        <taxon>Fungi</taxon>
        <taxon>Dikarya</taxon>
        <taxon>Basidiomycota</taxon>
        <taxon>Agaricomycotina</taxon>
        <taxon>Agaricomycetes</taxon>
        <taxon>Agaricomycetidae</taxon>
        <taxon>Agaricales</taxon>
        <taxon>Marasmiineae</taxon>
        <taxon>Omphalotaceae</taxon>
        <taxon>Lentinula</taxon>
    </lineage>
</organism>
<reference evidence="2 3" key="1">
    <citation type="submission" date="2016-08" db="EMBL/GenBank/DDBJ databases">
        <authorList>
            <consortium name="Lentinula edodes genome sequencing consortium"/>
            <person name="Sakamoto Y."/>
            <person name="Nakade K."/>
            <person name="Sato S."/>
            <person name="Yoshida Y."/>
            <person name="Miyazaki K."/>
            <person name="Natsume S."/>
            <person name="Konno N."/>
        </authorList>
    </citation>
    <scope>NUCLEOTIDE SEQUENCE [LARGE SCALE GENOMIC DNA]</scope>
    <source>
        <strain evidence="2 3">NBRC 111202</strain>
    </source>
</reference>
<protein>
    <submittedName>
        <fullName evidence="2">Uncharacterized protein</fullName>
    </submittedName>
</protein>
<dbReference type="Proteomes" id="UP000188533">
    <property type="component" value="Unassembled WGS sequence"/>
</dbReference>
<comment type="caution">
    <text evidence="2">The sequence shown here is derived from an EMBL/GenBank/DDBJ whole genome shotgun (WGS) entry which is preliminary data.</text>
</comment>
<evidence type="ECO:0000313" key="3">
    <source>
        <dbReference type="Proteomes" id="UP000188533"/>
    </source>
</evidence>
<dbReference type="EMBL" id="BDGU01000002">
    <property type="protein sequence ID" value="GAV98726.1"/>
    <property type="molecule type" value="Genomic_DNA"/>
</dbReference>
<name>A0A1Q3DUS6_LENED</name>
<keyword evidence="3" id="KW-1185">Reference proteome</keyword>
<feature type="region of interest" description="Disordered" evidence="1">
    <location>
        <begin position="25"/>
        <end position="51"/>
    </location>
</feature>
<dbReference type="AlphaFoldDB" id="A0A1Q3DUS6"/>
<evidence type="ECO:0000256" key="1">
    <source>
        <dbReference type="SAM" id="MobiDB-lite"/>
    </source>
</evidence>
<reference evidence="2 3" key="2">
    <citation type="submission" date="2017-02" db="EMBL/GenBank/DDBJ databases">
        <title>A genome survey and senescence transcriptome analysis in Lentinula edodes.</title>
        <authorList>
            <person name="Sakamoto Y."/>
            <person name="Nakade K."/>
            <person name="Sato S."/>
            <person name="Yoshida Y."/>
            <person name="Miyazaki K."/>
            <person name="Natsume S."/>
            <person name="Konno N."/>
        </authorList>
    </citation>
    <scope>NUCLEOTIDE SEQUENCE [LARGE SCALE GENOMIC DNA]</scope>
    <source>
        <strain evidence="2 3">NBRC 111202</strain>
    </source>
</reference>
<evidence type="ECO:0000313" key="2">
    <source>
        <dbReference type="EMBL" id="GAV98726.1"/>
    </source>
</evidence>
<accession>A0A1Q3DUS6</accession>
<proteinExistence type="predicted"/>
<gene>
    <name evidence="2" type="ORF">LENED_000126</name>
</gene>
<sequence length="165" mass="18721">MTSANRNAKKAAAACARAGRARQQLGLNILPEPDLDPRDVSNETDFEESRLSGLEDDLEELADMLQDLDLWDPADGPMDMGEDSDSEIEELQGEELVKSLEEKEARIESTFAQLMRDKSKQEWKQAEHSSCMGVYNGHSDRTRRYHAQKAIEKEKKDATMRNTYV</sequence>